<dbReference type="InterPro" id="IPR029020">
    <property type="entry name" value="Ammonium/urea_transptr"/>
</dbReference>
<evidence type="ECO:0000256" key="5">
    <source>
        <dbReference type="ARBA" id="ARBA00022989"/>
    </source>
</evidence>
<comment type="similarity">
    <text evidence="2">Belongs to the ammonia transporter channel (TC 1.A.11.2) family.</text>
</comment>
<feature type="transmembrane region" description="Helical" evidence="8">
    <location>
        <begin position="74"/>
        <end position="93"/>
    </location>
</feature>
<dbReference type="GO" id="GO:0097272">
    <property type="term" value="P:ammonium homeostasis"/>
    <property type="evidence" value="ECO:0007669"/>
    <property type="project" value="TreeGrafter"/>
</dbReference>
<feature type="transmembrane region" description="Helical" evidence="8">
    <location>
        <begin position="142"/>
        <end position="166"/>
    </location>
</feature>
<feature type="transmembrane region" description="Helical" evidence="8">
    <location>
        <begin position="100"/>
        <end position="122"/>
    </location>
</feature>
<dbReference type="InterPro" id="IPR024041">
    <property type="entry name" value="NH4_transpt_AmtB-like_dom"/>
</dbReference>
<keyword evidence="4 8" id="KW-0812">Transmembrane</keyword>
<keyword evidence="5 8" id="KW-1133">Transmembrane helix</keyword>
<protein>
    <submittedName>
        <fullName evidence="10">Ammonium transporter</fullName>
    </submittedName>
</protein>
<dbReference type="PANTHER" id="PTHR11730">
    <property type="entry name" value="AMMONIUM TRANSPORTER"/>
    <property type="match status" value="1"/>
</dbReference>
<evidence type="ECO:0000256" key="6">
    <source>
        <dbReference type="ARBA" id="ARBA00023136"/>
    </source>
</evidence>
<dbReference type="GO" id="GO:0005886">
    <property type="term" value="C:plasma membrane"/>
    <property type="evidence" value="ECO:0007669"/>
    <property type="project" value="TreeGrafter"/>
</dbReference>
<keyword evidence="7" id="KW-0924">Ammonia transport</keyword>
<feature type="non-terminal residue" evidence="10">
    <location>
        <position position="1"/>
    </location>
</feature>
<dbReference type="PANTHER" id="PTHR11730:SF6">
    <property type="entry name" value="AMMONIUM TRANSPORTER"/>
    <property type="match status" value="1"/>
</dbReference>
<dbReference type="EMBL" id="JN807505">
    <property type="protein sequence ID" value="AFQ38504.1"/>
    <property type="molecule type" value="Genomic_DNA"/>
</dbReference>
<gene>
    <name evidence="10" type="primary">Amt1</name>
</gene>
<reference evidence="10" key="1">
    <citation type="submission" date="2011-10" db="EMBL/GenBank/DDBJ databases">
        <title>Sequence diversity of ammonium transporter genes in cultured and natural species of marine phytoplankton.</title>
        <authorList>
            <person name="Kang L.-K."/>
            <person name="Chang J."/>
        </authorList>
    </citation>
    <scope>NUCLEOTIDE SEQUENCE</scope>
</reference>
<comment type="subcellular location">
    <subcellularLocation>
        <location evidence="1">Membrane</location>
        <topology evidence="1">Multi-pass membrane protein</topology>
    </subcellularLocation>
</comment>
<name>U5HTM7_9EUKA</name>
<dbReference type="GO" id="GO:0008519">
    <property type="term" value="F:ammonium channel activity"/>
    <property type="evidence" value="ECO:0007669"/>
    <property type="project" value="InterPro"/>
</dbReference>
<evidence type="ECO:0000313" key="10">
    <source>
        <dbReference type="EMBL" id="AFQ38504.1"/>
    </source>
</evidence>
<dbReference type="Gene3D" id="1.10.3430.10">
    <property type="entry name" value="Ammonium transporter AmtB like domains"/>
    <property type="match status" value="1"/>
</dbReference>
<keyword evidence="6 8" id="KW-0472">Membrane</keyword>
<dbReference type="AlphaFoldDB" id="U5HTM7"/>
<feature type="domain" description="Ammonium transporter AmtB-like" evidence="9">
    <location>
        <begin position="1"/>
        <end position="204"/>
    </location>
</feature>
<evidence type="ECO:0000256" key="7">
    <source>
        <dbReference type="ARBA" id="ARBA00023177"/>
    </source>
</evidence>
<keyword evidence="3" id="KW-0813">Transport</keyword>
<evidence type="ECO:0000256" key="1">
    <source>
        <dbReference type="ARBA" id="ARBA00004141"/>
    </source>
</evidence>
<accession>U5HTM7</accession>
<evidence type="ECO:0000256" key="8">
    <source>
        <dbReference type="SAM" id="Phobius"/>
    </source>
</evidence>
<sequence>VRSKNVQSTIMKNLLDACGAGLAFFSVGYAFAYGDPGDDGREDSAVYTGEPVEAKTTFIGNGNFFLIGIENYSFWLYQFTFAATAATIVAGTLAERCQMVAYLLYSTFLTAFVYPVIAHAVWSTNGFLTPLTTNPLFGVGVIDFAGSGVVHVTGGFTSLIASKILGPRKGRFDERKSQTGSTLEVPKKIEGHSSSPQALGTFIL</sequence>
<evidence type="ECO:0000256" key="2">
    <source>
        <dbReference type="ARBA" id="ARBA00005887"/>
    </source>
</evidence>
<evidence type="ECO:0000259" key="9">
    <source>
        <dbReference type="Pfam" id="PF00909"/>
    </source>
</evidence>
<dbReference type="Pfam" id="PF00909">
    <property type="entry name" value="Ammonium_transp"/>
    <property type="match status" value="1"/>
</dbReference>
<proteinExistence type="inferred from homology"/>
<evidence type="ECO:0000256" key="4">
    <source>
        <dbReference type="ARBA" id="ARBA00022692"/>
    </source>
</evidence>
<feature type="transmembrane region" description="Helical" evidence="8">
    <location>
        <begin position="14"/>
        <end position="32"/>
    </location>
</feature>
<evidence type="ECO:0000256" key="3">
    <source>
        <dbReference type="ARBA" id="ARBA00022448"/>
    </source>
</evidence>
<feature type="non-terminal residue" evidence="10">
    <location>
        <position position="204"/>
    </location>
</feature>
<organism evidence="10">
    <name type="scientific">uncultured marine eukaryote</name>
    <dbReference type="NCBI Taxonomy" id="203449"/>
    <lineage>
        <taxon>Eukaryota</taxon>
        <taxon>environmental samples</taxon>
    </lineage>
</organism>
<dbReference type="SUPFAM" id="SSF111352">
    <property type="entry name" value="Ammonium transporter"/>
    <property type="match status" value="1"/>
</dbReference>